<dbReference type="Gene3D" id="2.60.120.580">
    <property type="entry name" value="Acetamidase/Formamidase-like domains"/>
    <property type="match status" value="2"/>
</dbReference>
<organism evidence="1 2">
    <name type="scientific">Saitoella complicata (strain BCRC 22490 / CBS 7301 / JCM 7358 / NBRC 10748 / NRRL Y-17804)</name>
    <dbReference type="NCBI Taxonomy" id="698492"/>
    <lineage>
        <taxon>Eukaryota</taxon>
        <taxon>Fungi</taxon>
        <taxon>Dikarya</taxon>
        <taxon>Ascomycota</taxon>
        <taxon>Taphrinomycotina</taxon>
        <taxon>Taphrinomycotina incertae sedis</taxon>
        <taxon>Saitoella</taxon>
    </lineage>
</organism>
<proteinExistence type="predicted"/>
<dbReference type="Proteomes" id="UP000033140">
    <property type="component" value="Unassembled WGS sequence"/>
</dbReference>
<dbReference type="NCBIfam" id="NF045496">
    <property type="entry name" value="FormamaseFmdA"/>
    <property type="match status" value="1"/>
</dbReference>
<dbReference type="OMA" id="ATWNKRE"/>
<keyword evidence="2" id="KW-1185">Reference proteome</keyword>
<dbReference type="EMBL" id="BACD03000003">
    <property type="protein sequence ID" value="GAO46332.1"/>
    <property type="molecule type" value="Genomic_DNA"/>
</dbReference>
<dbReference type="RefSeq" id="XP_019024319.1">
    <property type="nucleotide sequence ID" value="XM_019171799.1"/>
</dbReference>
<comment type="caution">
    <text evidence="1">The sequence shown here is derived from an EMBL/GenBank/DDBJ whole genome shotgun (WGS) entry which is preliminary data.</text>
</comment>
<sequence>MTIRTAIKVDINKPAFEQPHIHNRWHPEIPFAAKVAPGEVVNVECVDWTGGQIGNNDSADDIRDVDLNRVHYLSGPLEIEGAKPGDALLVEILEIQPFKEQNWGFTGVFHSKNGGGFLADKMPKAAKAIWDFEGIYAKSRHIPGVRFPGIIHPGLMGCAPSKELLAKWTERESGLCHSHGSMDVAKLPTADGAHPGAPALEGDDELAKRIREEGARTVPPREHGGNVDIKNLSRGSRTWMPVYLDGAKFSIGDLHFSQGDGEISFCGAIEMSGIITLKFGIIPGGVEALSLRQPMYLPGPVQPQFSPGRMLTFQGISVDADTGEQKFLDVHLAYKQTCLNAVKYLQRYGYSDYQIYLLLSAAPVEGHIAAIVDIPNACTTLGLPLDMFEFDVAPVGANMNDSLSGEVKVTKMITQDCPISDF</sequence>
<evidence type="ECO:0008006" key="3">
    <source>
        <dbReference type="Google" id="ProtNLM"/>
    </source>
</evidence>
<reference evidence="1 2" key="1">
    <citation type="journal article" date="2011" name="J. Gen. Appl. Microbiol.">
        <title>Draft genome sequencing of the enigmatic yeast Saitoella complicata.</title>
        <authorList>
            <person name="Nishida H."/>
            <person name="Hamamoto M."/>
            <person name="Sugiyama J."/>
        </authorList>
    </citation>
    <scope>NUCLEOTIDE SEQUENCE [LARGE SCALE GENOMIC DNA]</scope>
    <source>
        <strain evidence="1 2">NRRL Y-17804</strain>
    </source>
</reference>
<dbReference type="OrthoDB" id="9975579at2759"/>
<reference evidence="1 2" key="3">
    <citation type="journal article" date="2015" name="Genome Announc.">
        <title>Draft Genome Sequence of the Archiascomycetous Yeast Saitoella complicata.</title>
        <authorList>
            <person name="Yamauchi K."/>
            <person name="Kondo S."/>
            <person name="Hamamoto M."/>
            <person name="Takahashi Y."/>
            <person name="Ogura Y."/>
            <person name="Hayashi T."/>
            <person name="Nishida H."/>
        </authorList>
    </citation>
    <scope>NUCLEOTIDE SEQUENCE [LARGE SCALE GENOMIC DNA]</scope>
    <source>
        <strain evidence="1 2">NRRL Y-17804</strain>
    </source>
</reference>
<dbReference type="Pfam" id="PF03069">
    <property type="entry name" value="FmdA_AmdA"/>
    <property type="match status" value="1"/>
</dbReference>
<name>A0A0E9N8W1_SAICN</name>
<evidence type="ECO:0000313" key="2">
    <source>
        <dbReference type="Proteomes" id="UP000033140"/>
    </source>
</evidence>
<reference evidence="1 2" key="2">
    <citation type="journal article" date="2014" name="J. Gen. Appl. Microbiol.">
        <title>The early diverging ascomycetous budding yeast Saitoella complicata has three histone deacetylases belonging to the Clr6, Hos2, and Rpd3 lineages.</title>
        <authorList>
            <person name="Nishida H."/>
            <person name="Matsumoto T."/>
            <person name="Kondo S."/>
            <person name="Hamamoto M."/>
            <person name="Yoshikawa H."/>
        </authorList>
    </citation>
    <scope>NUCLEOTIDE SEQUENCE [LARGE SCALE GENOMIC DNA]</scope>
    <source>
        <strain evidence="1 2">NRRL Y-17804</strain>
    </source>
</reference>
<gene>
    <name evidence="1" type="ORF">G7K_0564-t1</name>
</gene>
<dbReference type="AlphaFoldDB" id="A0A0E9N8W1"/>
<evidence type="ECO:0000313" key="1">
    <source>
        <dbReference type="EMBL" id="GAO46332.1"/>
    </source>
</evidence>
<dbReference type="PANTHER" id="PTHR31891:SF1">
    <property type="entry name" value="FORMAMIDASE C869.04-RELATED"/>
    <property type="match status" value="1"/>
</dbReference>
<dbReference type="GO" id="GO:0016811">
    <property type="term" value="F:hydrolase activity, acting on carbon-nitrogen (but not peptide) bonds, in linear amides"/>
    <property type="evidence" value="ECO:0007669"/>
    <property type="project" value="InterPro"/>
</dbReference>
<dbReference type="PANTHER" id="PTHR31891">
    <property type="entry name" value="FORMAMIDASE C869.04-RELATED"/>
    <property type="match status" value="1"/>
</dbReference>
<dbReference type="STRING" id="698492.A0A0E9N8W1"/>
<dbReference type="SUPFAM" id="SSF141130">
    <property type="entry name" value="Acetamidase/Formamidase-like"/>
    <property type="match status" value="1"/>
</dbReference>
<protein>
    <recommendedName>
        <fullName evidence="3">Formamidase</fullName>
    </recommendedName>
</protein>
<accession>A0A0E9N8W1</accession>
<dbReference type="InterPro" id="IPR004304">
    <property type="entry name" value="FmdA_AmdA"/>
</dbReference>
<dbReference type="InterPro" id="IPR054833">
    <property type="entry name" value="FormamaseFmdA"/>
</dbReference>